<proteinExistence type="predicted"/>
<name>A0ABS9BPP9_9BACT</name>
<dbReference type="EMBL" id="JAKEVY010000009">
    <property type="protein sequence ID" value="MCF1717037.1"/>
    <property type="molecule type" value="Genomic_DNA"/>
</dbReference>
<evidence type="ECO:0000313" key="2">
    <source>
        <dbReference type="Proteomes" id="UP001200145"/>
    </source>
</evidence>
<evidence type="ECO:0008006" key="3">
    <source>
        <dbReference type="Google" id="ProtNLM"/>
    </source>
</evidence>
<sequence>MAATFMNSIFLKISFLLILFSCNSGDNKSGENNYGEFPDPKSSVIIYLSKTNQVELTRCEAEKKNDSIFLKITDSSSNYLLSILKVKEKLTIDLEQLFSITDSSYKKPIFTSIEQSLKLEKDVYKKGDGLKGFLKLKVSVLHRWTELRSDTITVSGLVYSTLQ</sequence>
<accession>A0ABS9BPP9</accession>
<dbReference type="Proteomes" id="UP001200145">
    <property type="component" value="Unassembled WGS sequence"/>
</dbReference>
<dbReference type="RefSeq" id="WP_234868709.1">
    <property type="nucleotide sequence ID" value="NZ_JAKEVY010000009.1"/>
</dbReference>
<organism evidence="1 2">
    <name type="scientific">Flavihumibacter fluminis</name>
    <dbReference type="NCBI Taxonomy" id="2909236"/>
    <lineage>
        <taxon>Bacteria</taxon>
        <taxon>Pseudomonadati</taxon>
        <taxon>Bacteroidota</taxon>
        <taxon>Chitinophagia</taxon>
        <taxon>Chitinophagales</taxon>
        <taxon>Chitinophagaceae</taxon>
        <taxon>Flavihumibacter</taxon>
    </lineage>
</organism>
<protein>
    <recommendedName>
        <fullName evidence="3">Lipoprotein</fullName>
    </recommendedName>
</protein>
<evidence type="ECO:0000313" key="1">
    <source>
        <dbReference type="EMBL" id="MCF1717037.1"/>
    </source>
</evidence>
<gene>
    <name evidence="1" type="ORF">L0U88_20510</name>
</gene>
<keyword evidence="2" id="KW-1185">Reference proteome</keyword>
<reference evidence="1 2" key="1">
    <citation type="submission" date="2022-01" db="EMBL/GenBank/DDBJ databases">
        <title>Flavihumibacter sp. nov., isolated from sediment of a river.</title>
        <authorList>
            <person name="Liu H."/>
        </authorList>
    </citation>
    <scope>NUCLEOTIDE SEQUENCE [LARGE SCALE GENOMIC DNA]</scope>
    <source>
        <strain evidence="1 2">RY-1</strain>
    </source>
</reference>
<comment type="caution">
    <text evidence="1">The sequence shown here is derived from an EMBL/GenBank/DDBJ whole genome shotgun (WGS) entry which is preliminary data.</text>
</comment>